<dbReference type="GeneID" id="303685459"/>
<protein>
    <submittedName>
        <fullName evidence="1">Uncharacterized protein</fullName>
    </submittedName>
</protein>
<sequence>MLNKQETLQAMLDNTVTHQEMIEYGYDWGGMMPIGKDRALELHNSSEVYKLYEDGSESLVYEEIEIKEHNGLFGLHREDAYRVLNKQKNNI</sequence>
<dbReference type="OrthoDB" id="2875909at2"/>
<reference evidence="1 2" key="1">
    <citation type="submission" date="2013-02" db="EMBL/GenBank/DDBJ databases">
        <title>The Genome Sequence of Acinetobacter sp. NIPH 2168.</title>
        <authorList>
            <consortium name="The Broad Institute Genome Sequencing Platform"/>
            <consortium name="The Broad Institute Genome Sequencing Center for Infectious Disease"/>
            <person name="Cerqueira G."/>
            <person name="Feldgarden M."/>
            <person name="Courvalin P."/>
            <person name="Perichon B."/>
            <person name="Grillot-Courvalin C."/>
            <person name="Clermont D."/>
            <person name="Rocha E."/>
            <person name="Yoon E.-J."/>
            <person name="Nemec A."/>
            <person name="Walker B."/>
            <person name="Young S.K."/>
            <person name="Zeng Q."/>
            <person name="Gargeya S."/>
            <person name="Fitzgerald M."/>
            <person name="Haas B."/>
            <person name="Abouelleil A."/>
            <person name="Alvarado L."/>
            <person name="Arachchi H.M."/>
            <person name="Berlin A.M."/>
            <person name="Chapman S.B."/>
            <person name="Dewar J."/>
            <person name="Goldberg J."/>
            <person name="Griggs A."/>
            <person name="Gujja S."/>
            <person name="Hansen M."/>
            <person name="Howarth C."/>
            <person name="Imamovic A."/>
            <person name="Larimer J."/>
            <person name="McCowan C."/>
            <person name="Murphy C."/>
            <person name="Neiman D."/>
            <person name="Pearson M."/>
            <person name="Priest M."/>
            <person name="Roberts A."/>
            <person name="Saif S."/>
            <person name="Shea T."/>
            <person name="Sisk P."/>
            <person name="Sykes S."/>
            <person name="Wortman J."/>
            <person name="Nusbaum C."/>
            <person name="Birren B."/>
        </authorList>
    </citation>
    <scope>NUCLEOTIDE SEQUENCE [LARGE SCALE GENOMIC DNA]</scope>
    <source>
        <strain evidence="1 2">NIPH 2168</strain>
    </source>
</reference>
<dbReference type="PATRIC" id="fig|1217706.3.peg.10"/>
<organism evidence="1 2">
    <name type="scientific">Acinetobacter vivianii</name>
    <dbReference type="NCBI Taxonomy" id="1776742"/>
    <lineage>
        <taxon>Bacteria</taxon>
        <taxon>Pseudomonadati</taxon>
        <taxon>Pseudomonadota</taxon>
        <taxon>Gammaproteobacteria</taxon>
        <taxon>Moraxellales</taxon>
        <taxon>Moraxellaceae</taxon>
        <taxon>Acinetobacter</taxon>
    </lineage>
</organism>
<name>N9NUW1_9GAMM</name>
<dbReference type="EMBL" id="APRW01000001">
    <property type="protein sequence ID" value="ENX24863.1"/>
    <property type="molecule type" value="Genomic_DNA"/>
</dbReference>
<evidence type="ECO:0000313" key="1">
    <source>
        <dbReference type="EMBL" id="ENX24863.1"/>
    </source>
</evidence>
<accession>N9NUW1</accession>
<keyword evidence="2" id="KW-1185">Reference proteome</keyword>
<evidence type="ECO:0000313" key="2">
    <source>
        <dbReference type="Proteomes" id="UP000013173"/>
    </source>
</evidence>
<dbReference type="AlphaFoldDB" id="N9NUW1"/>
<comment type="caution">
    <text evidence="1">The sequence shown here is derived from an EMBL/GenBank/DDBJ whole genome shotgun (WGS) entry which is preliminary data.</text>
</comment>
<dbReference type="Proteomes" id="UP000013173">
    <property type="component" value="Unassembled WGS sequence"/>
</dbReference>
<proteinExistence type="predicted"/>
<gene>
    <name evidence="1" type="ORF">F892_00013</name>
</gene>
<dbReference type="RefSeq" id="WP_005254868.1">
    <property type="nucleotide sequence ID" value="NZ_BMDR01000015.1"/>
</dbReference>
<dbReference type="HOGENOM" id="CLU_2420335_0_0_6"/>